<comment type="caution">
    <text evidence="1">The sequence shown here is derived from an EMBL/GenBank/DDBJ whole genome shotgun (WGS) entry which is preliminary data.</text>
</comment>
<protein>
    <submittedName>
        <fullName evidence="1">Uncharacterized protein</fullName>
    </submittedName>
</protein>
<name>A0ACC1N5Y1_9HYPO</name>
<dbReference type="Proteomes" id="UP001143910">
    <property type="component" value="Unassembled WGS sequence"/>
</dbReference>
<evidence type="ECO:0000313" key="1">
    <source>
        <dbReference type="EMBL" id="KAJ2974692.1"/>
    </source>
</evidence>
<organism evidence="1 2">
    <name type="scientific">Zarea fungicola</name>
    <dbReference type="NCBI Taxonomy" id="93591"/>
    <lineage>
        <taxon>Eukaryota</taxon>
        <taxon>Fungi</taxon>
        <taxon>Dikarya</taxon>
        <taxon>Ascomycota</taxon>
        <taxon>Pezizomycotina</taxon>
        <taxon>Sordariomycetes</taxon>
        <taxon>Hypocreomycetidae</taxon>
        <taxon>Hypocreales</taxon>
        <taxon>Cordycipitaceae</taxon>
        <taxon>Zarea</taxon>
    </lineage>
</organism>
<keyword evidence="2" id="KW-1185">Reference proteome</keyword>
<sequence length="353" mass="39358">MQQGLANMFSMQKECEYPPQSQEPEAPDLDSFSGVYWMTDSFQTGPAQIHDAIQARIARVLGSLETRHCKAVDYFQSTHKWLPIIDETLYYQRLSATRTDKDSQFDLLSLCMLLTGVLHRNGEIPSEMMSLYIYAKGAVTCMELVDACSLDLLQCRLLLTVFEIGHGLYPAAYVSVGSNLRTAETIGINAEADTELLGMVGYPERVQEAKCTWMAIMVTSRYISLECEQIRDIFKQPNHRQGAKHVGSTETPASGSAPLYTPSEDIARLNEASRLLGRVLVHVHTPTLERDFNGAEALLIFNAIKAFRVLCKNDEAINNPIHVAAESFCQKHVKLSLPCPPTFLAVSISQAHR</sequence>
<gene>
    <name evidence="1" type="ORF">NQ176_g5924</name>
</gene>
<accession>A0ACC1N5Y1</accession>
<dbReference type="EMBL" id="JANJQO010000797">
    <property type="protein sequence ID" value="KAJ2974692.1"/>
    <property type="molecule type" value="Genomic_DNA"/>
</dbReference>
<evidence type="ECO:0000313" key="2">
    <source>
        <dbReference type="Proteomes" id="UP001143910"/>
    </source>
</evidence>
<proteinExistence type="predicted"/>
<reference evidence="1" key="1">
    <citation type="submission" date="2022-08" db="EMBL/GenBank/DDBJ databases">
        <title>Genome Sequence of Lecanicillium fungicola.</title>
        <authorList>
            <person name="Buettner E."/>
        </authorList>
    </citation>
    <scope>NUCLEOTIDE SEQUENCE</scope>
    <source>
        <strain evidence="1">Babe33</strain>
    </source>
</reference>